<keyword evidence="1" id="KW-0812">Transmembrane</keyword>
<protein>
    <submittedName>
        <fullName evidence="2">Uncharacterized protein</fullName>
    </submittedName>
</protein>
<dbReference type="EMBL" id="MHSW01000005">
    <property type="protein sequence ID" value="OHA52714.1"/>
    <property type="molecule type" value="Genomic_DNA"/>
</dbReference>
<evidence type="ECO:0000313" key="2">
    <source>
        <dbReference type="EMBL" id="OHA52714.1"/>
    </source>
</evidence>
<keyword evidence="1" id="KW-1133">Transmembrane helix</keyword>
<evidence type="ECO:0000256" key="1">
    <source>
        <dbReference type="SAM" id="Phobius"/>
    </source>
</evidence>
<sequence>MLPNISWEFNLFSDFGAFLIALPISVGLILALLLAVFYRIKKGLIPRSFLIFLFILGFSLLFLTSVMLTILQYQSFMSGPIKYALPPYKPLSEYFLGYAFLSFWSTWIVGLVVTGVVSIYWWIVKKQSGGLRINSKEILIFMLFGALAGWPAVMVYVFFVFAMYIGALLTLNLVRMDSERRIPILKLLHRFIKDDEVRTPIMPYFILAAPFAFLLSPTIFKILGLTGLYIVPRLFY</sequence>
<keyword evidence="1" id="KW-0472">Membrane</keyword>
<gene>
    <name evidence="2" type="ORF">A3A97_01055</name>
</gene>
<feature type="transmembrane region" description="Helical" evidence="1">
    <location>
        <begin position="204"/>
        <end position="231"/>
    </location>
</feature>
<dbReference type="AlphaFoldDB" id="A0A1G2PWK5"/>
<feature type="transmembrane region" description="Helical" evidence="1">
    <location>
        <begin position="95"/>
        <end position="123"/>
    </location>
</feature>
<proteinExistence type="predicted"/>
<feature type="transmembrane region" description="Helical" evidence="1">
    <location>
        <begin position="49"/>
        <end position="75"/>
    </location>
</feature>
<name>A0A1G2PWK5_9BACT</name>
<comment type="caution">
    <text evidence="2">The sequence shown here is derived from an EMBL/GenBank/DDBJ whole genome shotgun (WGS) entry which is preliminary data.</text>
</comment>
<accession>A0A1G2PWK5</accession>
<feature type="transmembrane region" description="Helical" evidence="1">
    <location>
        <begin position="138"/>
        <end position="167"/>
    </location>
</feature>
<feature type="transmembrane region" description="Helical" evidence="1">
    <location>
        <begin position="15"/>
        <end position="37"/>
    </location>
</feature>
<evidence type="ECO:0000313" key="3">
    <source>
        <dbReference type="Proteomes" id="UP000176951"/>
    </source>
</evidence>
<organism evidence="2 3">
    <name type="scientific">Candidatus Terrybacteria bacterium RIFCSPLOWO2_01_FULL_40_23</name>
    <dbReference type="NCBI Taxonomy" id="1802366"/>
    <lineage>
        <taxon>Bacteria</taxon>
        <taxon>Candidatus Terryibacteriota</taxon>
    </lineage>
</organism>
<reference evidence="2 3" key="1">
    <citation type="journal article" date="2016" name="Nat. Commun.">
        <title>Thousands of microbial genomes shed light on interconnected biogeochemical processes in an aquifer system.</title>
        <authorList>
            <person name="Anantharaman K."/>
            <person name="Brown C.T."/>
            <person name="Hug L.A."/>
            <person name="Sharon I."/>
            <person name="Castelle C.J."/>
            <person name="Probst A.J."/>
            <person name="Thomas B.C."/>
            <person name="Singh A."/>
            <person name="Wilkins M.J."/>
            <person name="Karaoz U."/>
            <person name="Brodie E.L."/>
            <person name="Williams K.H."/>
            <person name="Hubbard S.S."/>
            <person name="Banfield J.F."/>
        </authorList>
    </citation>
    <scope>NUCLEOTIDE SEQUENCE [LARGE SCALE GENOMIC DNA]</scope>
</reference>
<dbReference type="Proteomes" id="UP000176951">
    <property type="component" value="Unassembled WGS sequence"/>
</dbReference>